<evidence type="ECO:0000256" key="4">
    <source>
        <dbReference type="PIRNR" id="PIRNR006078"/>
    </source>
</evidence>
<dbReference type="EC" id="2.7.1.31" evidence="5"/>
<keyword evidence="3 4" id="KW-0418">Kinase</keyword>
<proteinExistence type="inferred from homology"/>
<dbReference type="EMBL" id="CP147846">
    <property type="protein sequence ID" value="WXG69967.1"/>
    <property type="molecule type" value="Genomic_DNA"/>
</dbReference>
<dbReference type="SUPFAM" id="SSF110738">
    <property type="entry name" value="Glycerate kinase I"/>
    <property type="match status" value="1"/>
</dbReference>
<dbReference type="Gene3D" id="3.90.1510.10">
    <property type="entry name" value="Glycerate kinase, domain 2"/>
    <property type="match status" value="1"/>
</dbReference>
<dbReference type="InterPro" id="IPR018197">
    <property type="entry name" value="Glycerate_kinase_RE-like"/>
</dbReference>
<evidence type="ECO:0000313" key="6">
    <source>
        <dbReference type="Proteomes" id="UP001432000"/>
    </source>
</evidence>
<sequence>MTRILLAPDKFKGSLTALQVADALRDGMLSADPSLGIVSLPVADGGDGTVAAAVSAGWESVEVSCLGPTGLPVETSYARRGTSAVVELASAVGLELVDSLDPLGASTFGLGTVMAHALSAGADHIVLGLGGSASTDGGAGMLQALGARIRGANGNDVARGGGALRGATRLDLSGLHPTLHGARIQLARDVDNPLLGPTGASAVYGPQKGAGPQDLLYLDHAMKQWAHVVRSAIGRDLSGVAGAGAGGGAAFGALAVLGADVRPGIGTVLDLIEFHRRLATADLVVTGEGSLDEQSLHGKAPIGVALAARSAGVPVVTVSGRRTVGTDTLREYGVVDSYTLTDLEPDTDTSMRDAADLLRRIGEFIAMSPAIRSTIRTSEGVS</sequence>
<dbReference type="RefSeq" id="WP_338891063.1">
    <property type="nucleotide sequence ID" value="NZ_CP147846.1"/>
</dbReference>
<name>A0ABZ2PPQ2_9NOCA</name>
<organism evidence="5 6">
    <name type="scientific">Rhodococcus sovatensis</name>
    <dbReference type="NCBI Taxonomy" id="1805840"/>
    <lineage>
        <taxon>Bacteria</taxon>
        <taxon>Bacillati</taxon>
        <taxon>Actinomycetota</taxon>
        <taxon>Actinomycetes</taxon>
        <taxon>Mycobacteriales</taxon>
        <taxon>Nocardiaceae</taxon>
        <taxon>Rhodococcus</taxon>
    </lineage>
</organism>
<evidence type="ECO:0000256" key="1">
    <source>
        <dbReference type="ARBA" id="ARBA00006284"/>
    </source>
</evidence>
<keyword evidence="6" id="KW-1185">Reference proteome</keyword>
<dbReference type="PANTHER" id="PTHR21599:SF0">
    <property type="entry name" value="GLYCERATE KINASE"/>
    <property type="match status" value="1"/>
</dbReference>
<evidence type="ECO:0000313" key="5">
    <source>
        <dbReference type="EMBL" id="WXG69967.1"/>
    </source>
</evidence>
<dbReference type="GO" id="GO:0008887">
    <property type="term" value="F:glycerate kinase activity"/>
    <property type="evidence" value="ECO:0007669"/>
    <property type="project" value="UniProtKB-EC"/>
</dbReference>
<accession>A0ABZ2PPQ2</accession>
<evidence type="ECO:0000256" key="2">
    <source>
        <dbReference type="ARBA" id="ARBA00022679"/>
    </source>
</evidence>
<keyword evidence="2 4" id="KW-0808">Transferase</keyword>
<dbReference type="PIRSF" id="PIRSF006078">
    <property type="entry name" value="GlxK"/>
    <property type="match status" value="1"/>
</dbReference>
<dbReference type="Pfam" id="PF02595">
    <property type="entry name" value="Gly_kinase"/>
    <property type="match status" value="1"/>
</dbReference>
<dbReference type="Gene3D" id="3.40.50.10350">
    <property type="entry name" value="Glycerate kinase, domain 1"/>
    <property type="match status" value="1"/>
</dbReference>
<evidence type="ECO:0000256" key="3">
    <source>
        <dbReference type="ARBA" id="ARBA00022777"/>
    </source>
</evidence>
<reference evidence="5 6" key="1">
    <citation type="submission" date="2024-03" db="EMBL/GenBank/DDBJ databases">
        <title>Natural products discovery in diverse microorganisms through a two-stage MS feature dereplication strategy.</title>
        <authorList>
            <person name="Zhang R."/>
        </authorList>
    </citation>
    <scope>NUCLEOTIDE SEQUENCE [LARGE SCALE GENOMIC DNA]</scope>
    <source>
        <strain evidence="5 6">18930</strain>
    </source>
</reference>
<dbReference type="InterPro" id="IPR018193">
    <property type="entry name" value="Glyc_kinase_flavodox-like_fold"/>
</dbReference>
<dbReference type="Proteomes" id="UP001432000">
    <property type="component" value="Chromosome"/>
</dbReference>
<dbReference type="InterPro" id="IPR004381">
    <property type="entry name" value="Glycerate_kinase"/>
</dbReference>
<dbReference type="NCBIfam" id="TIGR00045">
    <property type="entry name" value="glycerate kinase"/>
    <property type="match status" value="1"/>
</dbReference>
<protein>
    <submittedName>
        <fullName evidence="5">Glycerate kinase</fullName>
        <ecNumber evidence="5">2.7.1.31</ecNumber>
    </submittedName>
</protein>
<dbReference type="PANTHER" id="PTHR21599">
    <property type="entry name" value="GLYCERATE KINASE"/>
    <property type="match status" value="1"/>
</dbReference>
<dbReference type="InterPro" id="IPR036129">
    <property type="entry name" value="Glycerate_kinase_sf"/>
</dbReference>
<gene>
    <name evidence="5" type="ORF">WDS16_05335</name>
</gene>
<comment type="similarity">
    <text evidence="1 4">Belongs to the glycerate kinase type-1 family.</text>
</comment>